<dbReference type="InterPro" id="IPR036915">
    <property type="entry name" value="Cyclin-like_sf"/>
</dbReference>
<evidence type="ECO:0000313" key="4">
    <source>
        <dbReference type="EMBL" id="CAK9007640.1"/>
    </source>
</evidence>
<gene>
    <name evidence="4" type="ORF">CCMP2556_LOCUS8930</name>
</gene>
<evidence type="ECO:0000313" key="5">
    <source>
        <dbReference type="Proteomes" id="UP001642484"/>
    </source>
</evidence>
<dbReference type="InterPro" id="IPR039361">
    <property type="entry name" value="Cyclin"/>
</dbReference>
<dbReference type="Pfam" id="PF00134">
    <property type="entry name" value="Cyclin_N"/>
    <property type="match status" value="1"/>
</dbReference>
<comment type="similarity">
    <text evidence="1">Belongs to the cyclin family.</text>
</comment>
<feature type="region of interest" description="Disordered" evidence="2">
    <location>
        <begin position="66"/>
        <end position="95"/>
    </location>
</feature>
<sequence>MRRVLGEITNIEPRRELKLQQPKEELGRNRLIEDCSQRLYTLWRDLKRGPANLEYLQQLFPDCHPPDDFHPPDQFLDNGSDPSDQAPCGHGPRGGELSFLQAALRGIDVGDSEIAAHSHRTVPSCQGLCPACSDTTPQAPQLGRRVWPSRIRQSELLASAGSDDCGDEHPKQDTDSRGQRPEGRALGSPSPTRRWLCQTPTTSDWPVHSDCGCICEELQDTSKEPVEPHNQIGRNTRSTKSMDWLFAAERFRPSARSILCRIGAVEQALAVDWLLQTCQAMSFPEVVAFAAISLLDRYLETLHTAIPLEQMQVVTLAVTCTALKLHGLGEVPVPLRDVLVHLGQYNVPIKQIFQKEREVLDALDFDVSAPTVMDTLGLLAFRCTTASKEMGCGLCAACGDTVWQLAEFFLHLAARKVELYYEYPPTALAAGAAYLAWCQVPNRPCHAQQRKLRRSLRTVFEDQAAQAAQAHRGVANRCHYSI</sequence>
<dbReference type="Proteomes" id="UP001642484">
    <property type="component" value="Unassembled WGS sequence"/>
</dbReference>
<dbReference type="EMBL" id="CAXAMN010004102">
    <property type="protein sequence ID" value="CAK9007640.1"/>
    <property type="molecule type" value="Genomic_DNA"/>
</dbReference>
<accession>A0ABP0IZY5</accession>
<organism evidence="4 5">
    <name type="scientific">Durusdinium trenchii</name>
    <dbReference type="NCBI Taxonomy" id="1381693"/>
    <lineage>
        <taxon>Eukaryota</taxon>
        <taxon>Sar</taxon>
        <taxon>Alveolata</taxon>
        <taxon>Dinophyceae</taxon>
        <taxon>Suessiales</taxon>
        <taxon>Symbiodiniaceae</taxon>
        <taxon>Durusdinium</taxon>
    </lineage>
</organism>
<feature type="region of interest" description="Disordered" evidence="2">
    <location>
        <begin position="158"/>
        <end position="205"/>
    </location>
</feature>
<reference evidence="4 5" key="1">
    <citation type="submission" date="2024-02" db="EMBL/GenBank/DDBJ databases">
        <authorList>
            <person name="Chen Y."/>
            <person name="Shah S."/>
            <person name="Dougan E. K."/>
            <person name="Thang M."/>
            <person name="Chan C."/>
        </authorList>
    </citation>
    <scope>NUCLEOTIDE SEQUENCE [LARGE SCALE GENOMIC DNA]</scope>
</reference>
<keyword evidence="1" id="KW-0195">Cyclin</keyword>
<proteinExistence type="inferred from homology"/>
<dbReference type="InterPro" id="IPR013763">
    <property type="entry name" value="Cyclin-like_dom"/>
</dbReference>
<keyword evidence="5" id="KW-1185">Reference proteome</keyword>
<dbReference type="SUPFAM" id="SSF47954">
    <property type="entry name" value="Cyclin-like"/>
    <property type="match status" value="1"/>
</dbReference>
<feature type="domain" description="Cyclin-like" evidence="3">
    <location>
        <begin position="272"/>
        <end position="361"/>
    </location>
</feature>
<dbReference type="PANTHER" id="PTHR10177">
    <property type="entry name" value="CYCLINS"/>
    <property type="match status" value="1"/>
</dbReference>
<evidence type="ECO:0000259" key="3">
    <source>
        <dbReference type="SMART" id="SM00385"/>
    </source>
</evidence>
<comment type="caution">
    <text evidence="4">The sequence shown here is derived from an EMBL/GenBank/DDBJ whole genome shotgun (WGS) entry which is preliminary data.</text>
</comment>
<dbReference type="Gene3D" id="1.10.472.10">
    <property type="entry name" value="Cyclin-like"/>
    <property type="match status" value="1"/>
</dbReference>
<name>A0ABP0IZY5_9DINO</name>
<dbReference type="SMART" id="SM00385">
    <property type="entry name" value="CYCLIN"/>
    <property type="match status" value="1"/>
</dbReference>
<evidence type="ECO:0000256" key="1">
    <source>
        <dbReference type="RuleBase" id="RU000383"/>
    </source>
</evidence>
<protein>
    <recommendedName>
        <fullName evidence="3">Cyclin-like domain-containing protein</fullName>
    </recommendedName>
</protein>
<feature type="compositionally biased region" description="Basic and acidic residues" evidence="2">
    <location>
        <begin position="167"/>
        <end position="183"/>
    </location>
</feature>
<dbReference type="InterPro" id="IPR006671">
    <property type="entry name" value="Cyclin_N"/>
</dbReference>
<evidence type="ECO:0000256" key="2">
    <source>
        <dbReference type="SAM" id="MobiDB-lite"/>
    </source>
</evidence>